<organism evidence="1 2">
    <name type="scientific">Curtobacterium flaccumfaciens</name>
    <dbReference type="NCBI Taxonomy" id="2035"/>
    <lineage>
        <taxon>Bacteria</taxon>
        <taxon>Bacillati</taxon>
        <taxon>Actinomycetota</taxon>
        <taxon>Actinomycetes</taxon>
        <taxon>Micrococcales</taxon>
        <taxon>Microbacteriaceae</taxon>
        <taxon>Curtobacterium</taxon>
    </lineage>
</organism>
<sequence length="143" mass="15483">MARRFPLAGLLRLRHTEQDRAAAALATANERVRDAADARIAARRSLADAEGTQPIQDAATLSAVAAARAATRGMLEELDAVVRSRRSDADQAQDVYNGARRSALGLEKLEAQHVEQQTAEELRTEQNALDEVAARRRAEGGAR</sequence>
<dbReference type="InterPro" id="IPR053716">
    <property type="entry name" value="Flag_assembly_chemotaxis_eff"/>
</dbReference>
<keyword evidence="1" id="KW-0966">Cell projection</keyword>
<dbReference type="STRING" id="2035.RU06_00855"/>
<keyword evidence="1" id="KW-0969">Cilium</keyword>
<proteinExistence type="predicted"/>
<dbReference type="RefSeq" id="WP_133520589.1">
    <property type="nucleotide sequence ID" value="NZ_SNVW01000010.1"/>
</dbReference>
<evidence type="ECO:0000313" key="1">
    <source>
        <dbReference type="EMBL" id="TDN42860.1"/>
    </source>
</evidence>
<reference evidence="1 2" key="1">
    <citation type="submission" date="2019-03" db="EMBL/GenBank/DDBJ databases">
        <title>Genomic analyses of the natural microbiome of Caenorhabditis elegans.</title>
        <authorList>
            <person name="Samuel B."/>
        </authorList>
    </citation>
    <scope>NUCLEOTIDE SEQUENCE [LARGE SCALE GENOMIC DNA]</scope>
    <source>
        <strain evidence="1 2">JUb65</strain>
    </source>
</reference>
<dbReference type="Proteomes" id="UP000295764">
    <property type="component" value="Unassembled WGS sequence"/>
</dbReference>
<dbReference type="OrthoDB" id="5125557at2"/>
<dbReference type="EMBL" id="SNVW01000010">
    <property type="protein sequence ID" value="TDN42860.1"/>
    <property type="molecule type" value="Genomic_DNA"/>
</dbReference>
<evidence type="ECO:0000313" key="2">
    <source>
        <dbReference type="Proteomes" id="UP000295764"/>
    </source>
</evidence>
<protein>
    <submittedName>
        <fullName evidence="1">Flagellar FliJ protein</fullName>
    </submittedName>
</protein>
<gene>
    <name evidence="1" type="ORF">EDF64_110121</name>
</gene>
<accession>A0A4R6DEI8</accession>
<name>A0A4R6DEI8_9MICO</name>
<dbReference type="AlphaFoldDB" id="A0A4R6DEI8"/>
<dbReference type="Gene3D" id="1.10.287.1700">
    <property type="match status" value="1"/>
</dbReference>
<keyword evidence="1" id="KW-0282">Flagellum</keyword>
<comment type="caution">
    <text evidence="1">The sequence shown here is derived from an EMBL/GenBank/DDBJ whole genome shotgun (WGS) entry which is preliminary data.</text>
</comment>